<dbReference type="EMBL" id="BSXT01000775">
    <property type="protein sequence ID" value="GMF33968.1"/>
    <property type="molecule type" value="Genomic_DNA"/>
</dbReference>
<dbReference type="Proteomes" id="UP001165121">
    <property type="component" value="Unassembled WGS sequence"/>
</dbReference>
<dbReference type="AlphaFoldDB" id="A0A9W6X981"/>
<keyword evidence="3" id="KW-1185">Reference proteome</keyword>
<accession>A0A9W6X981</accession>
<reference evidence="2" key="1">
    <citation type="submission" date="2023-04" db="EMBL/GenBank/DDBJ databases">
        <title>Phytophthora fragariaefolia NBRC 109709.</title>
        <authorList>
            <person name="Ichikawa N."/>
            <person name="Sato H."/>
            <person name="Tonouchi N."/>
        </authorList>
    </citation>
    <scope>NUCLEOTIDE SEQUENCE</scope>
    <source>
        <strain evidence="2">NBRC 109709</strain>
    </source>
</reference>
<evidence type="ECO:0000256" key="1">
    <source>
        <dbReference type="SAM" id="MobiDB-lite"/>
    </source>
</evidence>
<feature type="compositionally biased region" description="Low complexity" evidence="1">
    <location>
        <begin position="101"/>
        <end position="114"/>
    </location>
</feature>
<feature type="compositionally biased region" description="Low complexity" evidence="1">
    <location>
        <begin position="47"/>
        <end position="75"/>
    </location>
</feature>
<organism evidence="2 3">
    <name type="scientific">Phytophthora fragariaefolia</name>
    <dbReference type="NCBI Taxonomy" id="1490495"/>
    <lineage>
        <taxon>Eukaryota</taxon>
        <taxon>Sar</taxon>
        <taxon>Stramenopiles</taxon>
        <taxon>Oomycota</taxon>
        <taxon>Peronosporomycetes</taxon>
        <taxon>Peronosporales</taxon>
        <taxon>Peronosporaceae</taxon>
        <taxon>Phytophthora</taxon>
    </lineage>
</organism>
<protein>
    <submittedName>
        <fullName evidence="2">Unnamed protein product</fullName>
    </submittedName>
</protein>
<evidence type="ECO:0000313" key="2">
    <source>
        <dbReference type="EMBL" id="GMF33968.1"/>
    </source>
</evidence>
<sequence>MCGATPQPPQPNWVACGRSLSVVASLHPHLNLETLGAAPGSPRAPMAVSTSGPSPAGAAPAVSPNAAPPLASSVAETADPNSPPSSGRPDGQAATSLTPPSAFSAGAESASARSPTQATGEPSAGLDDSAVGSTQPPLSSACSTSSSPTSVGLGLLTGAADALSSASEVSWRCNGCR</sequence>
<name>A0A9W6X981_9STRA</name>
<proteinExistence type="predicted"/>
<evidence type="ECO:0000313" key="3">
    <source>
        <dbReference type="Proteomes" id="UP001165121"/>
    </source>
</evidence>
<feature type="region of interest" description="Disordered" evidence="1">
    <location>
        <begin position="33"/>
        <end position="154"/>
    </location>
</feature>
<feature type="compositionally biased region" description="Low complexity" evidence="1">
    <location>
        <begin position="136"/>
        <end position="154"/>
    </location>
</feature>
<gene>
    <name evidence="2" type="ORF">Pfra01_000859500</name>
</gene>
<comment type="caution">
    <text evidence="2">The sequence shown here is derived from an EMBL/GenBank/DDBJ whole genome shotgun (WGS) entry which is preliminary data.</text>
</comment>